<evidence type="ECO:0000256" key="4">
    <source>
        <dbReference type="ARBA" id="ARBA00023002"/>
    </source>
</evidence>
<name>A0AAD5TW89_9FUNG</name>
<dbReference type="InterPro" id="IPR001189">
    <property type="entry name" value="Mn/Fe_SOD"/>
</dbReference>
<keyword evidence="3 6" id="KW-0479">Metal-binding</keyword>
<dbReference type="EMBL" id="JADGJW010001657">
    <property type="protein sequence ID" value="KAJ3201872.1"/>
    <property type="molecule type" value="Genomic_DNA"/>
</dbReference>
<keyword evidence="4 7" id="KW-0560">Oxidoreductase</keyword>
<accession>A0AAD5TW89</accession>
<dbReference type="InterPro" id="IPR019832">
    <property type="entry name" value="Mn/Fe_SOD_C"/>
</dbReference>
<evidence type="ECO:0000256" key="3">
    <source>
        <dbReference type="ARBA" id="ARBA00022723"/>
    </source>
</evidence>
<comment type="function">
    <text evidence="5">Component of the mitochondrial ribosome (mitoribosome), a dedicated translation machinery responsible for the synthesis of mitochondrial genome-encoded proteins, including at least some of the essential transmembrane subunits of the mitochondrial respiratory chain. The mitoribosomes are attached to the mitochondrial inner membrane and translation products are cotranslationally integrated into the membrane.</text>
</comment>
<evidence type="ECO:0000256" key="6">
    <source>
        <dbReference type="PIRSR" id="PIRSR000349-1"/>
    </source>
</evidence>
<evidence type="ECO:0000313" key="11">
    <source>
        <dbReference type="Proteomes" id="UP001211065"/>
    </source>
</evidence>
<dbReference type="Gene3D" id="1.10.287.990">
    <property type="entry name" value="Fe,Mn superoxide dismutase (SOD) domain"/>
    <property type="match status" value="1"/>
</dbReference>
<keyword evidence="11" id="KW-1185">Reference proteome</keyword>
<evidence type="ECO:0000259" key="9">
    <source>
        <dbReference type="Pfam" id="PF02777"/>
    </source>
</evidence>
<comment type="caution">
    <text evidence="10">The sequence shown here is derived from an EMBL/GenBank/DDBJ whole genome shotgun (WGS) entry which is preliminary data.</text>
</comment>
<dbReference type="PANTHER" id="PTHR43595:SF2">
    <property type="entry name" value="SMALL RIBOSOMAL SUBUNIT PROTEIN MS42"/>
    <property type="match status" value="1"/>
</dbReference>
<dbReference type="EC" id="1.15.1.1" evidence="2 7"/>
<dbReference type="InterPro" id="IPR036314">
    <property type="entry name" value="SOD_C_sf"/>
</dbReference>
<dbReference type="InterPro" id="IPR019833">
    <property type="entry name" value="Mn/Fe_SOD_BS"/>
</dbReference>
<feature type="binding site" evidence="6">
    <location>
        <position position="26"/>
    </location>
    <ligand>
        <name>Mn(2+)</name>
        <dbReference type="ChEBI" id="CHEBI:29035"/>
    </ligand>
</feature>
<dbReference type="PIRSF" id="PIRSF000349">
    <property type="entry name" value="SODismutase"/>
    <property type="match status" value="1"/>
</dbReference>
<dbReference type="Gene3D" id="3.55.40.20">
    <property type="entry name" value="Iron/manganese superoxide dismutase, C-terminal domain"/>
    <property type="match status" value="1"/>
</dbReference>
<dbReference type="GO" id="GO:0046872">
    <property type="term" value="F:metal ion binding"/>
    <property type="evidence" value="ECO:0007669"/>
    <property type="project" value="UniProtKB-KW"/>
</dbReference>
<evidence type="ECO:0000256" key="5">
    <source>
        <dbReference type="ARBA" id="ARBA00037226"/>
    </source>
</evidence>
<dbReference type="GO" id="GO:0004784">
    <property type="term" value="F:superoxide dismutase activity"/>
    <property type="evidence" value="ECO:0007669"/>
    <property type="project" value="UniProtKB-EC"/>
</dbReference>
<comment type="function">
    <text evidence="7">Destroys radicals which are normally produced within the cells and which are toxic to biological systems.</text>
</comment>
<protein>
    <recommendedName>
        <fullName evidence="2 7">Superoxide dismutase</fullName>
        <ecNumber evidence="2 7">1.15.1.1</ecNumber>
    </recommendedName>
</protein>
<feature type="binding site" evidence="6">
    <location>
        <position position="192"/>
    </location>
    <ligand>
        <name>Mn(2+)</name>
        <dbReference type="ChEBI" id="CHEBI:29035"/>
    </ligand>
</feature>
<feature type="binding site" evidence="6">
    <location>
        <position position="196"/>
    </location>
    <ligand>
        <name>Mn(2+)</name>
        <dbReference type="ChEBI" id="CHEBI:29035"/>
    </ligand>
</feature>
<evidence type="ECO:0000256" key="2">
    <source>
        <dbReference type="ARBA" id="ARBA00012682"/>
    </source>
</evidence>
<dbReference type="Pfam" id="PF02777">
    <property type="entry name" value="Sod_Fe_C"/>
    <property type="match status" value="1"/>
</dbReference>
<dbReference type="SUPFAM" id="SSF46609">
    <property type="entry name" value="Fe,Mn superoxide dismutase (SOD), N-terminal domain"/>
    <property type="match status" value="1"/>
</dbReference>
<organism evidence="10 11">
    <name type="scientific">Clydaea vesicula</name>
    <dbReference type="NCBI Taxonomy" id="447962"/>
    <lineage>
        <taxon>Eukaryota</taxon>
        <taxon>Fungi</taxon>
        <taxon>Fungi incertae sedis</taxon>
        <taxon>Chytridiomycota</taxon>
        <taxon>Chytridiomycota incertae sedis</taxon>
        <taxon>Chytridiomycetes</taxon>
        <taxon>Lobulomycetales</taxon>
        <taxon>Lobulomycetaceae</taxon>
        <taxon>Clydaea</taxon>
    </lineage>
</organism>
<evidence type="ECO:0000256" key="7">
    <source>
        <dbReference type="RuleBase" id="RU000414"/>
    </source>
</evidence>
<dbReference type="InterPro" id="IPR019831">
    <property type="entry name" value="Mn/Fe_SOD_N"/>
</dbReference>
<dbReference type="Pfam" id="PF00081">
    <property type="entry name" value="Sod_Fe_N"/>
    <property type="match status" value="1"/>
</dbReference>
<evidence type="ECO:0000256" key="1">
    <source>
        <dbReference type="ARBA" id="ARBA00008714"/>
    </source>
</evidence>
<dbReference type="PRINTS" id="PR01703">
    <property type="entry name" value="MNSODISMTASE"/>
</dbReference>
<dbReference type="PROSITE" id="PS00088">
    <property type="entry name" value="SOD_MN"/>
    <property type="match status" value="1"/>
</dbReference>
<dbReference type="InterPro" id="IPR036324">
    <property type="entry name" value="Mn/Fe_SOD_N_sf"/>
</dbReference>
<comment type="similarity">
    <text evidence="1 7">Belongs to the iron/manganese superoxide dismutase family.</text>
</comment>
<evidence type="ECO:0000259" key="8">
    <source>
        <dbReference type="Pfam" id="PF00081"/>
    </source>
</evidence>
<feature type="domain" description="Manganese/iron superoxide dismutase N-terminal" evidence="8">
    <location>
        <begin position="4"/>
        <end position="105"/>
    </location>
</feature>
<dbReference type="AlphaFoldDB" id="A0AAD5TW89"/>
<dbReference type="Proteomes" id="UP001211065">
    <property type="component" value="Unassembled WGS sequence"/>
</dbReference>
<sequence length="232" mass="26879">MLVLPVLPYAYDDLEPFIDKQTMELHHLKHHQGYTDIANSALNDILHSENPSEFVSKNRYDMLKLLRAIAKSDAESVESTFKGKQTILRNNGGGFYNHSVYWKNMRPNPQKEVLLPKKDSAFTAQVTKDFGSVKDMVNECKHSCKAIFGSGWVFLVRDSKDKCLKLVKTANQDIPEFSLPDSGNLDILIAIDVWEHAYYIKYNNRRMEYVDAFFCVINWEEVECRFERVKNT</sequence>
<comment type="catalytic activity">
    <reaction evidence="7">
        <text>2 superoxide + 2 H(+) = H2O2 + O2</text>
        <dbReference type="Rhea" id="RHEA:20696"/>
        <dbReference type="ChEBI" id="CHEBI:15378"/>
        <dbReference type="ChEBI" id="CHEBI:15379"/>
        <dbReference type="ChEBI" id="CHEBI:16240"/>
        <dbReference type="ChEBI" id="CHEBI:18421"/>
        <dbReference type="EC" id="1.15.1.1"/>
    </reaction>
</comment>
<feature type="domain" description="Manganese/iron superoxide dismutase C-terminal" evidence="9">
    <location>
        <begin position="120"/>
        <end position="224"/>
    </location>
</feature>
<proteinExistence type="inferred from homology"/>
<evidence type="ECO:0000313" key="10">
    <source>
        <dbReference type="EMBL" id="KAJ3201872.1"/>
    </source>
</evidence>
<dbReference type="GO" id="GO:0005737">
    <property type="term" value="C:cytoplasm"/>
    <property type="evidence" value="ECO:0007669"/>
    <property type="project" value="TreeGrafter"/>
</dbReference>
<dbReference type="PANTHER" id="PTHR43595">
    <property type="entry name" value="37S RIBOSOMAL PROTEIN S26, MITOCHONDRIAL"/>
    <property type="match status" value="1"/>
</dbReference>
<dbReference type="SUPFAM" id="SSF54719">
    <property type="entry name" value="Fe,Mn superoxide dismutase (SOD), C-terminal domain"/>
    <property type="match status" value="1"/>
</dbReference>
<reference evidence="10" key="1">
    <citation type="submission" date="2020-05" db="EMBL/GenBank/DDBJ databases">
        <title>Phylogenomic resolution of chytrid fungi.</title>
        <authorList>
            <person name="Stajich J.E."/>
            <person name="Amses K."/>
            <person name="Simmons R."/>
            <person name="Seto K."/>
            <person name="Myers J."/>
            <person name="Bonds A."/>
            <person name="Quandt C.A."/>
            <person name="Barry K."/>
            <person name="Liu P."/>
            <person name="Grigoriev I."/>
            <person name="Longcore J.E."/>
            <person name="James T.Y."/>
        </authorList>
    </citation>
    <scope>NUCLEOTIDE SEQUENCE</scope>
    <source>
        <strain evidence="10">JEL0476</strain>
    </source>
</reference>
<feature type="binding site" evidence="6">
    <location>
        <position position="98"/>
    </location>
    <ligand>
        <name>Mn(2+)</name>
        <dbReference type="ChEBI" id="CHEBI:29035"/>
    </ligand>
</feature>
<gene>
    <name evidence="10" type="ORF">HK099_002066</name>
</gene>